<dbReference type="EMBL" id="VSSQ01004674">
    <property type="protein sequence ID" value="MPM26196.1"/>
    <property type="molecule type" value="Genomic_DNA"/>
</dbReference>
<gene>
    <name evidence="1" type="ORF">SDC9_72697</name>
</gene>
<organism evidence="1">
    <name type="scientific">bioreactor metagenome</name>
    <dbReference type="NCBI Taxonomy" id="1076179"/>
    <lineage>
        <taxon>unclassified sequences</taxon>
        <taxon>metagenomes</taxon>
        <taxon>ecological metagenomes</taxon>
    </lineage>
</organism>
<comment type="caution">
    <text evidence="1">The sequence shown here is derived from an EMBL/GenBank/DDBJ whole genome shotgun (WGS) entry which is preliminary data.</text>
</comment>
<evidence type="ECO:0000313" key="1">
    <source>
        <dbReference type="EMBL" id="MPM26196.1"/>
    </source>
</evidence>
<proteinExistence type="predicted"/>
<name>A0A644YCA8_9ZZZZ</name>
<dbReference type="AlphaFoldDB" id="A0A644YCA8"/>
<protein>
    <submittedName>
        <fullName evidence="1">Uncharacterized protein</fullName>
    </submittedName>
</protein>
<sequence length="215" mass="24893">MAKTKHKIAFAYQLLETWLNLNEPIESIIQISGFEPSPLFALGCPNIAVRGLANTRLCLSEDDRRGAFLKCKKPYGYQKFCAVYVIPGEKKFELGRDILERCRKRHEFFFSWAIRNCSLPQQDFNNIVEQNHSIGFRVEGLHAIPSVLAISSPMSIQEYIEVNYILTPAWDISNRLFLLMRICPICGRIFYGKTQKAVFCSTKCRLLDYRQKKRT</sequence>
<reference evidence="1" key="1">
    <citation type="submission" date="2019-08" db="EMBL/GenBank/DDBJ databases">
        <authorList>
            <person name="Kucharzyk K."/>
            <person name="Murdoch R.W."/>
            <person name="Higgins S."/>
            <person name="Loffler F."/>
        </authorList>
    </citation>
    <scope>NUCLEOTIDE SEQUENCE</scope>
</reference>
<accession>A0A644YCA8</accession>